<feature type="disulfide bond" evidence="11">
    <location>
        <begin position="711"/>
        <end position="723"/>
    </location>
</feature>
<dbReference type="InterPro" id="IPR008979">
    <property type="entry name" value="Galactose-bd-like_sf"/>
</dbReference>
<dbReference type="SMART" id="SM00136">
    <property type="entry name" value="LamNT"/>
    <property type="match status" value="1"/>
</dbReference>
<evidence type="ECO:0000256" key="6">
    <source>
        <dbReference type="ARBA" id="ARBA00022869"/>
    </source>
</evidence>
<dbReference type="InterPro" id="IPR050440">
    <property type="entry name" value="Laminin/Netrin_ECM"/>
</dbReference>
<accession>A0AAV7JP30</accession>
<evidence type="ECO:0000259" key="16">
    <source>
        <dbReference type="PROSITE" id="PS51117"/>
    </source>
</evidence>
<dbReference type="Gene3D" id="2.60.120.200">
    <property type="match status" value="5"/>
</dbReference>
<feature type="disulfide bond" evidence="11">
    <location>
        <begin position="1310"/>
        <end position="1319"/>
    </location>
</feature>
<feature type="disulfide bond" evidence="11">
    <location>
        <begin position="776"/>
        <end position="785"/>
    </location>
</feature>
<feature type="domain" description="Laminin G" evidence="13">
    <location>
        <begin position="2372"/>
        <end position="2552"/>
    </location>
</feature>
<dbReference type="FunFam" id="2.10.25.10:FF:000188">
    <property type="entry name" value="Laminin subunit gamma 2"/>
    <property type="match status" value="1"/>
</dbReference>
<feature type="disulfide bond" evidence="11">
    <location>
        <begin position="807"/>
        <end position="819"/>
    </location>
</feature>
<evidence type="ECO:0000256" key="3">
    <source>
        <dbReference type="ARBA" id="ARBA00022530"/>
    </source>
</evidence>
<keyword evidence="3" id="KW-0272">Extracellular matrix</keyword>
<feature type="domain" description="Laminin EGF-like" evidence="14">
    <location>
        <begin position="1289"/>
        <end position="1336"/>
    </location>
</feature>
<dbReference type="Pfam" id="PF24973">
    <property type="entry name" value="EGF_LMN_ATRN"/>
    <property type="match status" value="1"/>
</dbReference>
<dbReference type="SUPFAM" id="SSF49785">
    <property type="entry name" value="Galactose-binding domain-like"/>
    <property type="match status" value="1"/>
</dbReference>
<feature type="disulfide bond" evidence="11">
    <location>
        <begin position="855"/>
        <end position="867"/>
    </location>
</feature>
<evidence type="ECO:0000256" key="9">
    <source>
        <dbReference type="ARBA" id="ARBA00023292"/>
    </source>
</evidence>
<feature type="disulfide bond" evidence="10">
    <location>
        <begin position="2525"/>
        <end position="2552"/>
    </location>
</feature>
<dbReference type="SMART" id="SM00180">
    <property type="entry name" value="EGF_Lam"/>
    <property type="match status" value="15"/>
</dbReference>
<dbReference type="SUPFAM" id="SSF57196">
    <property type="entry name" value="EGF/Laminin"/>
    <property type="match status" value="9"/>
</dbReference>
<feature type="disulfide bond" evidence="11">
    <location>
        <begin position="1405"/>
        <end position="1414"/>
    </location>
</feature>
<feature type="domain" description="Laminin G" evidence="13">
    <location>
        <begin position="2017"/>
        <end position="2193"/>
    </location>
</feature>
<dbReference type="PROSITE" id="PS50025">
    <property type="entry name" value="LAM_G_DOMAIN"/>
    <property type="match status" value="5"/>
</dbReference>
<feature type="disulfide bond" evidence="11">
    <location>
        <begin position="828"/>
        <end position="837"/>
    </location>
</feature>
<feature type="domain" description="Laminin N-terminal" evidence="16">
    <location>
        <begin position="20"/>
        <end position="242"/>
    </location>
</feature>
<evidence type="ECO:0000256" key="12">
    <source>
        <dbReference type="SAM" id="SignalP"/>
    </source>
</evidence>
<dbReference type="InterPro" id="IPR013320">
    <property type="entry name" value="ConA-like_dom_sf"/>
</dbReference>
<feature type="chain" id="PRO_5043821025" evidence="12">
    <location>
        <begin position="22"/>
        <end position="3242"/>
    </location>
</feature>
<feature type="domain" description="Laminin G" evidence="13">
    <location>
        <begin position="2883"/>
        <end position="3055"/>
    </location>
</feature>
<dbReference type="Pfam" id="PF00052">
    <property type="entry name" value="Laminin_B"/>
    <property type="match status" value="1"/>
</dbReference>
<keyword evidence="2" id="KW-0964">Secreted</keyword>
<dbReference type="SMART" id="SM00181">
    <property type="entry name" value="EGF"/>
    <property type="match status" value="8"/>
</dbReference>
<dbReference type="Gene3D" id="2.60.120.260">
    <property type="entry name" value="Galactose-binding domain-like"/>
    <property type="match status" value="1"/>
</dbReference>
<name>A0AAV7JP30_9METZ</name>
<keyword evidence="6" id="KW-0084">Basement membrane</keyword>
<dbReference type="FunFam" id="2.10.25.10:FF:000069">
    <property type="entry name" value="Laminin subunit alpha 1"/>
    <property type="match status" value="1"/>
</dbReference>
<feature type="domain" description="Laminin EGF-like" evidence="14">
    <location>
        <begin position="1130"/>
        <end position="1179"/>
    </location>
</feature>
<feature type="disulfide bond" evidence="11">
    <location>
        <begin position="713"/>
        <end position="730"/>
    </location>
</feature>
<keyword evidence="5" id="KW-0677">Repeat</keyword>
<evidence type="ECO:0000313" key="18">
    <source>
        <dbReference type="Proteomes" id="UP001165289"/>
    </source>
</evidence>
<dbReference type="Pfam" id="PF00055">
    <property type="entry name" value="Laminin_N"/>
    <property type="match status" value="1"/>
</dbReference>
<organism evidence="17 18">
    <name type="scientific">Oopsacas minuta</name>
    <dbReference type="NCBI Taxonomy" id="111878"/>
    <lineage>
        <taxon>Eukaryota</taxon>
        <taxon>Metazoa</taxon>
        <taxon>Porifera</taxon>
        <taxon>Hexactinellida</taxon>
        <taxon>Hexasterophora</taxon>
        <taxon>Lyssacinosida</taxon>
        <taxon>Leucopsacidae</taxon>
        <taxon>Oopsacas</taxon>
    </lineage>
</organism>
<feature type="disulfide bond" evidence="11">
    <location>
        <begin position="451"/>
        <end position="460"/>
    </location>
</feature>
<dbReference type="InterPro" id="IPR056863">
    <property type="entry name" value="LMN_ATRN_NET-like_EGF"/>
</dbReference>
<dbReference type="Pfam" id="PF00053">
    <property type="entry name" value="EGF_laminin"/>
    <property type="match status" value="12"/>
</dbReference>
<feature type="domain" description="Laminin G" evidence="13">
    <location>
        <begin position="3061"/>
        <end position="3240"/>
    </location>
</feature>
<dbReference type="CDD" id="cd00110">
    <property type="entry name" value="LamG"/>
    <property type="match status" value="5"/>
</dbReference>
<dbReference type="PROSITE" id="PS51117">
    <property type="entry name" value="LAMININ_NTER"/>
    <property type="match status" value="1"/>
</dbReference>
<feature type="domain" description="Laminin EGF-like" evidence="14">
    <location>
        <begin position="759"/>
        <end position="806"/>
    </location>
</feature>
<proteinExistence type="predicted"/>
<keyword evidence="8" id="KW-0325">Glycoprotein</keyword>
<evidence type="ECO:0000256" key="5">
    <source>
        <dbReference type="ARBA" id="ARBA00022737"/>
    </source>
</evidence>
<feature type="domain" description="Laminin EGF-like" evidence="14">
    <location>
        <begin position="1237"/>
        <end position="1288"/>
    </location>
</feature>
<dbReference type="GO" id="GO:0009888">
    <property type="term" value="P:tissue development"/>
    <property type="evidence" value="ECO:0007669"/>
    <property type="project" value="TreeGrafter"/>
</dbReference>
<evidence type="ECO:0000259" key="15">
    <source>
        <dbReference type="PROSITE" id="PS51115"/>
    </source>
</evidence>
<feature type="domain" description="Laminin EGF-like" evidence="14">
    <location>
        <begin position="807"/>
        <end position="854"/>
    </location>
</feature>
<feature type="domain" description="Laminin IV type A" evidence="15">
    <location>
        <begin position="929"/>
        <end position="1107"/>
    </location>
</feature>
<dbReference type="SUPFAM" id="SSF49899">
    <property type="entry name" value="Concanavalin A-like lectins/glucanases"/>
    <property type="match status" value="5"/>
</dbReference>
<dbReference type="EMBL" id="JAKMXF010000310">
    <property type="protein sequence ID" value="KAI6650586.1"/>
    <property type="molecule type" value="Genomic_DNA"/>
</dbReference>
<evidence type="ECO:0000256" key="10">
    <source>
        <dbReference type="PROSITE-ProRule" id="PRU00122"/>
    </source>
</evidence>
<evidence type="ECO:0000259" key="14">
    <source>
        <dbReference type="PROSITE" id="PS50027"/>
    </source>
</evidence>
<comment type="caution">
    <text evidence="11">Lacks conserved residue(s) required for the propagation of feature annotation.</text>
</comment>
<keyword evidence="4 12" id="KW-0732">Signal</keyword>
<keyword evidence="18" id="KW-1185">Reference proteome</keyword>
<dbReference type="InterPro" id="IPR000742">
    <property type="entry name" value="EGF"/>
</dbReference>
<dbReference type="CDD" id="cd00055">
    <property type="entry name" value="EGF_Lam"/>
    <property type="match status" value="14"/>
</dbReference>
<feature type="disulfide bond" evidence="11">
    <location>
        <begin position="732"/>
        <end position="741"/>
    </location>
</feature>
<feature type="disulfide bond" evidence="11">
    <location>
        <begin position="1339"/>
        <end position="1356"/>
    </location>
</feature>
<comment type="caution">
    <text evidence="17">The sequence shown here is derived from an EMBL/GenBank/DDBJ whole genome shotgun (WGS) entry which is preliminary data.</text>
</comment>
<dbReference type="PANTHER" id="PTHR10574:SF406">
    <property type="entry name" value="LAMININ SUBUNIT ALPHA 5"/>
    <property type="match status" value="1"/>
</dbReference>
<gene>
    <name evidence="17" type="ORF">LOD99_7636</name>
</gene>
<feature type="disulfide bond" evidence="11">
    <location>
        <begin position="809"/>
        <end position="826"/>
    </location>
</feature>
<feature type="disulfide bond" evidence="11">
    <location>
        <begin position="1358"/>
        <end position="1367"/>
    </location>
</feature>
<feature type="domain" description="Laminin G" evidence="13">
    <location>
        <begin position="2205"/>
        <end position="2378"/>
    </location>
</feature>
<dbReference type="InterPro" id="IPR000034">
    <property type="entry name" value="Laminin_IV"/>
</dbReference>
<feature type="disulfide bond" evidence="11">
    <location>
        <begin position="1149"/>
        <end position="1158"/>
    </location>
</feature>
<dbReference type="InterPro" id="IPR001791">
    <property type="entry name" value="Laminin_G"/>
</dbReference>
<feature type="domain" description="Laminin EGF-like" evidence="14">
    <location>
        <begin position="855"/>
        <end position="905"/>
    </location>
</feature>
<feature type="disulfide bond" evidence="11">
    <location>
        <begin position="876"/>
        <end position="885"/>
    </location>
</feature>
<feature type="disulfide bond" evidence="11">
    <location>
        <begin position="857"/>
        <end position="874"/>
    </location>
</feature>
<dbReference type="PROSITE" id="PS50027">
    <property type="entry name" value="EGF_LAM_2"/>
    <property type="match status" value="10"/>
</dbReference>
<evidence type="ECO:0000313" key="17">
    <source>
        <dbReference type="EMBL" id="KAI6650586.1"/>
    </source>
</evidence>
<dbReference type="GO" id="GO:0005604">
    <property type="term" value="C:basement membrane"/>
    <property type="evidence" value="ECO:0007669"/>
    <property type="project" value="UniProtKB-SubCell"/>
</dbReference>
<dbReference type="PANTHER" id="PTHR10574">
    <property type="entry name" value="NETRIN/LAMININ-RELATED"/>
    <property type="match status" value="1"/>
</dbReference>
<feature type="disulfide bond" evidence="11">
    <location>
        <begin position="1291"/>
        <end position="1308"/>
    </location>
</feature>
<dbReference type="FunFam" id="2.10.25.10:FF:000090">
    <property type="entry name" value="laminin subunit alpha"/>
    <property type="match status" value="3"/>
</dbReference>
<dbReference type="Gene3D" id="2.10.25.10">
    <property type="entry name" value="Laminin"/>
    <property type="match status" value="11"/>
</dbReference>
<feature type="domain" description="Laminin EGF-like" evidence="14">
    <location>
        <begin position="711"/>
        <end position="758"/>
    </location>
</feature>
<keyword evidence="7 11" id="KW-1015">Disulfide bond</keyword>
<sequence>MRGKLILLFLFLISLLSPSLSNELSPPLFTFDESSGAIVTASSTCGDPPSQYLPPNSNLSVLCNSSDTSESYPATNLLDSTTNRWQSENTVSPVSITISLPDNQIFEIYLLIIYFYTQLPTSLLIEVSRDAGATYIPWQYYVDPNHACQAQFGENVTTRFTPYDDDVINPRAFCTIYPDLTMDGDISQLIWGPLFTRDEINNARLDFIRVSNIRITMNGFNSLLSVSEQQYYSLSQVSIRGRCVCHGHASQCDDTNSPYQCACEHNTAGNQCDVCEPLYNQIPWMQSLTAVTSRCEPCNCMQHASSCVYNQMAEGQSIDIAGNLFGGGVCQNCEHNTMGYNCELCITDTYRDPFLPDTDNLTCKSCDCYLPGTIDNNPDCVRNQAVAISPASPGDCFCLVGVGGSKCDQCSPDFYNTSSSNDRLTCTECACSNVGSITGTRCDDVTGQCVCKENIGDRTCQECLDEFHTFSPQGCVACSCDIGGSLSLVCNKSSGICPCKPGIQNQLCTEVVSSFFLPSLHYVQSQAEDGVDADFKQLPRAASLTEFPGFLGQGYAVAGSGTAQTFLISINVTRATTYRLVLRYLSATIGFISFTFSSVILGNFDTQGVFSLSSLNSTTYIEAHIVGSNTPLEIFIPEPGEYRLNATRSEIVLVDLLTMIPAVFYDPGSVLGGNAQRFTDECNVTSNSLTTSFCIQAGFTLASFEQSAIPCECTSHLSISSVCQTLGGQCSCKPGVTGRECDRCILGYYFNGVDACIPCGCQGGAICDLNTGQCPCSTGMTGRQCDECDVMFYQNSTAIGPFECLPCDCVSPGSVNGICNKTTGECECRDNVRGRTCDQCSPDHWGLGSTGCQICGCDMTGSEVTQCDLTSGQCSCKQLTEGMTCNQCTAGSFLLSSTTPTGCTQCYCSYLNTDCTALSGSYQDIPLPLSSINWDVVSISNAGDIISENVTTTRNTDSIFVSSVSSPPSPLFLAYPLSDLDVNLLLSYGGYIRLSLNSSIGDSTPGLFLYHNTQIIGLEYSDPLEANSLTSYFSPLLEFAWTTQSGSAVSRSDFIDILVSLPLLLIRIGEGTDYTAVLSAVSLQRASLLTDIADPLPIERCQCPIEYSGLSCQKCATGYYRDITGLCVACECNGHSMACDPDNGTCINCQDNTDGNRCQNCIDTYFGDATQGSHQDCNPCPCSPYTATNLSCYPDTQGDAMCSCLEGHTGRLCSVCDGLNNYHGDPISFPNTSCSQCTCSGNIDFSVPNSCNTTTGQCTRCINNSTGSSCHLCLPGYFGDATTQSCEPCLCNNTGSTTMLCNTTTGQCSCIDNVEGRQCNTCMPYFYNFTSLGCDPCLCDGIGSTHSQCLQTTGQCSCKAGVTGQQCQLCTPGYYNFSDIGCSACQCGIGATNTSCDQRDGYCYCQPGVAGDKCNECIPFYENIMSSGCSRCDACTEQLGREAMLIQDTEFDEVAIKLSNLITLSTDGETHLTSHQTSYTPVSLIVGGYSNTLNEYESRIRSINVSALNNSAQTVADSHSDIVDDIALLSPNIDNEFTRIRNISLNVEMVLAYLELMQLEVLPLVLYLEDYVTSVSLALHTVNQTLSTAAQLNYSVNLTQALNTLSLVRIEFNRSNTVSMQLNAQKAQISNLTSIANSLASLLQSVSVSLNNLHSRNNESAILIATTGSVLYNADFSVSSFDNILYNLLAQLIEIRTLINYSIETRVSSNEYYSIAINTLNGTTEQGYNLEAGDTYISKDISNLRILQANLGDLIVRVETHQLELIANTTLIETYYDETHPLAIEAFEAITNYSEVIRLISEACITANESLLVAAAALEESIKLMQLGVVGQVELGLNIARNLLNISFELETKITNFTTVEYAALLVSINLTRYINYEVGNALNSTSSDLDSIQDRVFSFSSQINQILDKLPDLQFCIYLNASSAVSTLSEFRENTTLLVIRIVNCSVRISEYDALGQTANALLNTTANALMQRVYAISDSVVISDANIAKLQAIDSIVERIESIRDTAFDAIAKLKIALALRANSSLTYPPLPANVPLQYTQVSIFFMSTVTSGMLFFIQTSSGNSVSLQLQNGTLIFSFDVGIDFANVSIGGIMINKWYQVLATRDTRQLTMSLSSQEIDNIQTSRVKGSIDSILSLLFLPTDTIYLGHTPADTSGSEVENFEGCVEDLVFNHMPIPLFDPIDRSEDLTSCGMRAVTRSYIPGIWFFGGGYLILELNEVLLDTPGSSLSISFRTLSDGIILLSSNVDQSSDITLHITQNRVRLDIMINGNISNSIQSTQYVTDNINHVVYIRREGAMINFQVNQQSIDILLLPEGFSLGSALSIGGITGSAVSDSFSGVINELMVDEIIVDLRDSTNKFRTAPLSPSDVTPGRYHTGTGYAQFPLTSSTISLLSIRFSFSTTSLTGLLLLMFANDSGSSPIHLTMEHGSLTFTFMFLTSTTRRQGVIILGQGLNDGNFHSVKIEFLSDQVRVIVDNISSSTEDCFGEVFDCGSDILVATPLYVGGVPDSARLSIPVVSSYKGCIRDLVVNDIVYDYYNADILSGVNLYGCVPAPEQPTPTPTPTPTPSSTVIPTSTVIHTSSSYLFTSIQETSSSIMSSITSSIFTSISSVFTRSLSSTDVPVQSSVSITFTPSPGPSSSISLSTSTIPTSSISTSLPSSPMVTSTMSISTMLSSLSSTPDFTTTTVSSSIPQSSILLSSLSSTPDFTTTTVSSSIPQSSILLSSLSSTPDFTTTTVSSSIPQSSILLSSLSSTPDFTTTTTVSSSIPQSSILLSSLSSTPDFTTTTVSSSIPQSSILLSSLSSTPDFTTTTVSSSIPQSSILLSSIISSTQISSPPITTRTTIPTSSISTSTPIVTPTVTPFNACQTIPPASLLRPHSAGSRFDSYNNSYVLLDISPSELAIDTVFRIELSSIAYHGIIFFVNGLNNFDFIELRFYEGRLQFSFSLGSNPTRVTTTNRYDDGVRYRVEATRLGPIGLLSVLEIVGQDNYMPREYVRTPIHDAAFFRFDLSNNFYFGGRPDQQVSADMCVTSLLINSLERLLTSGIQYKVNRCYSRISRGATLFGSGSYIQLYSSYQVDRNLTVQLEFRTFNHTSLLFYVANSEAGDHVTVELRDGSLVYTVDNGAIGNPNRIVYTPSSRYYLCNGLWHSVSFTKHDNYITITVDGEFMDNSIVDNLTAVDTRNYPLFIGGIDPDIIPRSHVTTQSFKGCVREIFLNNEYISINSIGVVTNDVELAGCIL</sequence>
<dbReference type="PRINTS" id="PR00011">
    <property type="entry name" value="EGFLAMININ"/>
</dbReference>
<protein>
    <submittedName>
        <fullName evidence="17">Laminin alpha-like</fullName>
    </submittedName>
</protein>
<dbReference type="FunFam" id="2.10.25.10:FF:000209">
    <property type="entry name" value="Laminin subunit alpha 5"/>
    <property type="match status" value="1"/>
</dbReference>
<feature type="disulfide bond" evidence="11">
    <location>
        <begin position="1337"/>
        <end position="1349"/>
    </location>
</feature>
<dbReference type="SMART" id="SM00282">
    <property type="entry name" value="LamG"/>
    <property type="match status" value="5"/>
</dbReference>
<dbReference type="PROSITE" id="PS01248">
    <property type="entry name" value="EGF_LAM_1"/>
    <property type="match status" value="6"/>
</dbReference>
<feature type="disulfide bond" evidence="11">
    <location>
        <begin position="1261"/>
        <end position="1270"/>
    </location>
</feature>
<evidence type="ECO:0000256" key="2">
    <source>
        <dbReference type="ARBA" id="ARBA00022525"/>
    </source>
</evidence>
<dbReference type="InterPro" id="IPR008211">
    <property type="entry name" value="Laminin_N"/>
</dbReference>
<dbReference type="Pfam" id="PF00054">
    <property type="entry name" value="Laminin_G_1"/>
    <property type="match status" value="1"/>
</dbReference>
<evidence type="ECO:0000256" key="4">
    <source>
        <dbReference type="ARBA" id="ARBA00022729"/>
    </source>
</evidence>
<evidence type="ECO:0000256" key="11">
    <source>
        <dbReference type="PROSITE-ProRule" id="PRU00460"/>
    </source>
</evidence>
<dbReference type="Gene3D" id="2.170.300.10">
    <property type="entry name" value="Tie2 ligand-binding domain superfamily"/>
    <property type="match status" value="1"/>
</dbReference>
<feature type="domain" description="Laminin EGF-like" evidence="14">
    <location>
        <begin position="1337"/>
        <end position="1384"/>
    </location>
</feature>
<evidence type="ECO:0000259" key="13">
    <source>
        <dbReference type="PROSITE" id="PS50025"/>
    </source>
</evidence>
<dbReference type="Proteomes" id="UP001165289">
    <property type="component" value="Unassembled WGS sequence"/>
</dbReference>
<evidence type="ECO:0000256" key="1">
    <source>
        <dbReference type="ARBA" id="ARBA00004302"/>
    </source>
</evidence>
<dbReference type="InterPro" id="IPR002049">
    <property type="entry name" value="LE_dom"/>
</dbReference>
<keyword evidence="9 11" id="KW-0424">Laminin EGF-like domain</keyword>
<dbReference type="PROSITE" id="PS51115">
    <property type="entry name" value="LAMININ_IVA"/>
    <property type="match status" value="1"/>
</dbReference>
<dbReference type="FunFam" id="2.10.25.10:FF:000051">
    <property type="entry name" value="Laminin subunit alpha 4"/>
    <property type="match status" value="1"/>
</dbReference>
<feature type="disulfide bond" evidence="11">
    <location>
        <begin position="1289"/>
        <end position="1301"/>
    </location>
</feature>
<feature type="domain" description="Laminin EGF-like" evidence="14">
    <location>
        <begin position="1385"/>
        <end position="1431"/>
    </location>
</feature>
<dbReference type="Pfam" id="PF02210">
    <property type="entry name" value="Laminin_G_2"/>
    <property type="match status" value="4"/>
</dbReference>
<reference evidence="17 18" key="1">
    <citation type="journal article" date="2023" name="BMC Biol.">
        <title>The compact genome of the sponge Oopsacas minuta (Hexactinellida) is lacking key metazoan core genes.</title>
        <authorList>
            <person name="Santini S."/>
            <person name="Schenkelaars Q."/>
            <person name="Jourda C."/>
            <person name="Duchesne M."/>
            <person name="Belahbib H."/>
            <person name="Rocher C."/>
            <person name="Selva M."/>
            <person name="Riesgo A."/>
            <person name="Vervoort M."/>
            <person name="Leys S.P."/>
            <person name="Kodjabachian L."/>
            <person name="Le Bivic A."/>
            <person name="Borchiellini C."/>
            <person name="Claverie J.M."/>
            <person name="Renard E."/>
        </authorList>
    </citation>
    <scope>NUCLEOTIDE SEQUENCE [LARGE SCALE GENOMIC DNA]</scope>
    <source>
        <strain evidence="17">SPO-2</strain>
    </source>
</reference>
<feature type="signal peptide" evidence="12">
    <location>
        <begin position="1"/>
        <end position="21"/>
    </location>
</feature>
<comment type="subcellular location">
    <subcellularLocation>
        <location evidence="1">Secreted</location>
        <location evidence="1">Extracellular space</location>
        <location evidence="1">Extracellular matrix</location>
        <location evidence="1">Basement membrane</location>
    </subcellularLocation>
</comment>
<evidence type="ECO:0000256" key="7">
    <source>
        <dbReference type="ARBA" id="ARBA00023157"/>
    </source>
</evidence>
<evidence type="ECO:0000256" key="8">
    <source>
        <dbReference type="ARBA" id="ARBA00023180"/>
    </source>
</evidence>
<feature type="domain" description="Laminin EGF-like" evidence="14">
    <location>
        <begin position="429"/>
        <end position="477"/>
    </location>
</feature>